<evidence type="ECO:0000259" key="1">
    <source>
        <dbReference type="Pfam" id="PF08279"/>
    </source>
</evidence>
<dbReference type="PANTHER" id="PTHR30595:SF6">
    <property type="entry name" value="SCHLAFEN ALBA-2 DOMAIN-CONTAINING PROTEIN"/>
    <property type="match status" value="1"/>
</dbReference>
<evidence type="ECO:0000313" key="2">
    <source>
        <dbReference type="EMBL" id="BBL67820.1"/>
    </source>
</evidence>
<dbReference type="RefSeq" id="WP_244987807.1">
    <property type="nucleotide sequence ID" value="NZ_AP019781.1"/>
</dbReference>
<keyword evidence="3" id="KW-1185">Reference proteome</keyword>
<evidence type="ECO:0000313" key="3">
    <source>
        <dbReference type="Proteomes" id="UP000824969"/>
    </source>
</evidence>
<gene>
    <name evidence="2" type="ORF">MchiMG62_10010</name>
</gene>
<proteinExistence type="predicted"/>
<dbReference type="PANTHER" id="PTHR30595">
    <property type="entry name" value="GLPR-RELATED TRANSCRIPTIONAL REPRESSOR"/>
    <property type="match status" value="1"/>
</dbReference>
<dbReference type="Pfam" id="PF08279">
    <property type="entry name" value="HTH_11"/>
    <property type="match status" value="1"/>
</dbReference>
<name>A0ABN5XL17_9EURY</name>
<feature type="domain" description="Helix-turn-helix type 11" evidence="1">
    <location>
        <begin position="72"/>
        <end position="121"/>
    </location>
</feature>
<organism evidence="2 3">
    <name type="scientific">Methanoculleus chikugoensis</name>
    <dbReference type="NCBI Taxonomy" id="118126"/>
    <lineage>
        <taxon>Archaea</taxon>
        <taxon>Methanobacteriati</taxon>
        <taxon>Methanobacteriota</taxon>
        <taxon>Stenosarchaea group</taxon>
        <taxon>Methanomicrobia</taxon>
        <taxon>Methanomicrobiales</taxon>
        <taxon>Methanomicrobiaceae</taxon>
        <taxon>Methanoculleus</taxon>
    </lineage>
</organism>
<dbReference type="Proteomes" id="UP000824969">
    <property type="component" value="Chromosome"/>
</dbReference>
<protein>
    <recommendedName>
        <fullName evidence="1">Helix-turn-helix type 11 domain-containing protein</fullName>
    </recommendedName>
</protein>
<sequence>MEKIRAGNSNIRNPILASYVAKGLLLYRGLGSGIKRALEDWPEIDFTDDRDGCLFTVTVNRKEEERSEKSSEKILVLLKAEPRLAAREIAERLEITQRAVEKQIANLREDGRLRRIGSARGGHWEVRE</sequence>
<dbReference type="InterPro" id="IPR013196">
    <property type="entry name" value="HTH_11"/>
</dbReference>
<reference evidence="2 3" key="1">
    <citation type="submission" date="2019-06" db="EMBL/GenBank/DDBJ databases">
        <title>Complete genome sequence of Methanoculleus chikugoensis strain MG62.</title>
        <authorList>
            <person name="Asakawa S."/>
            <person name="Dianou D."/>
        </authorList>
    </citation>
    <scope>NUCLEOTIDE SEQUENCE [LARGE SCALE GENOMIC DNA]</scope>
    <source>
        <strain evidence="2 3">MG62</strain>
    </source>
</reference>
<dbReference type="EMBL" id="AP019781">
    <property type="protein sequence ID" value="BBL67820.1"/>
    <property type="molecule type" value="Genomic_DNA"/>
</dbReference>
<dbReference type="GeneID" id="66130520"/>
<accession>A0ABN5XL17</accession>